<accession>A0A810MSM3</accession>
<dbReference type="AlphaFoldDB" id="A0A810MSM3"/>
<dbReference type="PANTHER" id="PTHR43138">
    <property type="entry name" value="ACETYLTRANSFERASE, GNAT FAMILY"/>
    <property type="match status" value="1"/>
</dbReference>
<dbReference type="Gene3D" id="3.40.630.30">
    <property type="match status" value="1"/>
</dbReference>
<name>A0A810MSM3_9ACTN</name>
<dbReference type="KEGG" id="pry:Prubr_09730"/>
<sequence>MAFSRMRRSFGAETDRGRGGGAATLGRVLIREFAEADWARVGPIVDEVVRAGDTFTYDPAMTAEQTYRIWIEAPPGLTVVAVDGDRVLGTAKMGTNRPGPGSHVATASFMVAADARGRGVGTALCRYALDWARARGYAGMQFNAVAESNHRAVELYRRHGFEVVGTVPGAFAHPRLGRVGLHVMYRPL</sequence>
<dbReference type="EMBL" id="AP023359">
    <property type="protein sequence ID" value="BCJ63952.1"/>
    <property type="molecule type" value="Genomic_DNA"/>
</dbReference>
<dbReference type="Pfam" id="PF00583">
    <property type="entry name" value="Acetyltransf_1"/>
    <property type="match status" value="1"/>
</dbReference>
<dbReference type="InterPro" id="IPR016181">
    <property type="entry name" value="Acyl_CoA_acyltransferase"/>
</dbReference>
<dbReference type="InterPro" id="IPR052742">
    <property type="entry name" value="Mito_N-acetyltransferase"/>
</dbReference>
<dbReference type="CDD" id="cd04301">
    <property type="entry name" value="NAT_SF"/>
    <property type="match status" value="1"/>
</dbReference>
<evidence type="ECO:0000259" key="1">
    <source>
        <dbReference type="PROSITE" id="PS51186"/>
    </source>
</evidence>
<dbReference type="GO" id="GO:0016747">
    <property type="term" value="F:acyltransferase activity, transferring groups other than amino-acyl groups"/>
    <property type="evidence" value="ECO:0007669"/>
    <property type="project" value="InterPro"/>
</dbReference>
<organism evidence="2 3">
    <name type="scientific">Polymorphospora rubra</name>
    <dbReference type="NCBI Taxonomy" id="338584"/>
    <lineage>
        <taxon>Bacteria</taxon>
        <taxon>Bacillati</taxon>
        <taxon>Actinomycetota</taxon>
        <taxon>Actinomycetes</taxon>
        <taxon>Micromonosporales</taxon>
        <taxon>Micromonosporaceae</taxon>
        <taxon>Polymorphospora</taxon>
    </lineage>
</organism>
<reference evidence="2" key="1">
    <citation type="submission" date="2020-08" db="EMBL/GenBank/DDBJ databases">
        <title>Whole genome shotgun sequence of Polymorphospora rubra NBRC 101157.</title>
        <authorList>
            <person name="Komaki H."/>
            <person name="Tamura T."/>
        </authorList>
    </citation>
    <scope>NUCLEOTIDE SEQUENCE</scope>
    <source>
        <strain evidence="2">NBRC 101157</strain>
    </source>
</reference>
<proteinExistence type="predicted"/>
<evidence type="ECO:0000313" key="3">
    <source>
        <dbReference type="Proteomes" id="UP000680866"/>
    </source>
</evidence>
<dbReference type="Proteomes" id="UP000680866">
    <property type="component" value="Chromosome"/>
</dbReference>
<protein>
    <submittedName>
        <fullName evidence="2">N-acetyltransferase</fullName>
    </submittedName>
</protein>
<dbReference type="PROSITE" id="PS51186">
    <property type="entry name" value="GNAT"/>
    <property type="match status" value="1"/>
</dbReference>
<dbReference type="SUPFAM" id="SSF55729">
    <property type="entry name" value="Acyl-CoA N-acyltransferases (Nat)"/>
    <property type="match status" value="1"/>
</dbReference>
<feature type="domain" description="N-acetyltransferase" evidence="1">
    <location>
        <begin position="28"/>
        <end position="188"/>
    </location>
</feature>
<evidence type="ECO:0000313" key="2">
    <source>
        <dbReference type="EMBL" id="BCJ63952.1"/>
    </source>
</evidence>
<dbReference type="InterPro" id="IPR000182">
    <property type="entry name" value="GNAT_dom"/>
</dbReference>
<keyword evidence="3" id="KW-1185">Reference proteome</keyword>
<gene>
    <name evidence="2" type="ORF">Prubr_09730</name>
</gene>
<dbReference type="PANTHER" id="PTHR43138:SF1">
    <property type="entry name" value="N-ACETYLTRANSFERASE ACA1"/>
    <property type="match status" value="1"/>
</dbReference>